<comment type="caution">
    <text evidence="1">The sequence shown here is derived from an EMBL/GenBank/DDBJ whole genome shotgun (WGS) entry which is preliminary data.</text>
</comment>
<name>A0ABD0K2D0_9CAEN</name>
<evidence type="ECO:0000313" key="1">
    <source>
        <dbReference type="EMBL" id="KAK7481374.1"/>
    </source>
</evidence>
<dbReference type="EMBL" id="JACVVK020000263">
    <property type="protein sequence ID" value="KAK7481374.1"/>
    <property type="molecule type" value="Genomic_DNA"/>
</dbReference>
<organism evidence="1 2">
    <name type="scientific">Batillaria attramentaria</name>
    <dbReference type="NCBI Taxonomy" id="370345"/>
    <lineage>
        <taxon>Eukaryota</taxon>
        <taxon>Metazoa</taxon>
        <taxon>Spiralia</taxon>
        <taxon>Lophotrochozoa</taxon>
        <taxon>Mollusca</taxon>
        <taxon>Gastropoda</taxon>
        <taxon>Caenogastropoda</taxon>
        <taxon>Sorbeoconcha</taxon>
        <taxon>Cerithioidea</taxon>
        <taxon>Batillariidae</taxon>
        <taxon>Batillaria</taxon>
    </lineage>
</organism>
<gene>
    <name evidence="1" type="ORF">BaRGS_00027330</name>
</gene>
<proteinExistence type="predicted"/>
<protein>
    <submittedName>
        <fullName evidence="1">Uncharacterized protein</fullName>
    </submittedName>
</protein>
<sequence>MWRQRDNEEMSTVLMTMAETEQLQDRNGRRHVVYVSCEQAMGVSWTKDMIHNMTSLCGLARFSPKSGVAKADIILLDITDTSRTQDETFIASFRAKVAITKRGTPS</sequence>
<accession>A0ABD0K2D0</accession>
<reference evidence="1 2" key="1">
    <citation type="journal article" date="2023" name="Sci. Data">
        <title>Genome assembly of the Korean intertidal mud-creeper Batillaria attramentaria.</title>
        <authorList>
            <person name="Patra A.K."/>
            <person name="Ho P.T."/>
            <person name="Jun S."/>
            <person name="Lee S.J."/>
            <person name="Kim Y."/>
            <person name="Won Y.J."/>
        </authorList>
    </citation>
    <scope>NUCLEOTIDE SEQUENCE [LARGE SCALE GENOMIC DNA]</scope>
    <source>
        <strain evidence="1">Wonlab-2016</strain>
    </source>
</reference>
<dbReference type="AlphaFoldDB" id="A0ABD0K2D0"/>
<evidence type="ECO:0000313" key="2">
    <source>
        <dbReference type="Proteomes" id="UP001519460"/>
    </source>
</evidence>
<dbReference type="Proteomes" id="UP001519460">
    <property type="component" value="Unassembled WGS sequence"/>
</dbReference>
<keyword evidence="2" id="KW-1185">Reference proteome</keyword>